<dbReference type="EMBL" id="CM055109">
    <property type="protein sequence ID" value="KAJ7524267.1"/>
    <property type="molecule type" value="Genomic_DNA"/>
</dbReference>
<organism evidence="1 2">
    <name type="scientific">Diphasiastrum complanatum</name>
    <name type="common">Issler's clubmoss</name>
    <name type="synonym">Lycopodium complanatum</name>
    <dbReference type="NCBI Taxonomy" id="34168"/>
    <lineage>
        <taxon>Eukaryota</taxon>
        <taxon>Viridiplantae</taxon>
        <taxon>Streptophyta</taxon>
        <taxon>Embryophyta</taxon>
        <taxon>Tracheophyta</taxon>
        <taxon>Lycopodiopsida</taxon>
        <taxon>Lycopodiales</taxon>
        <taxon>Lycopodiaceae</taxon>
        <taxon>Lycopodioideae</taxon>
        <taxon>Diphasiastrum</taxon>
    </lineage>
</organism>
<keyword evidence="2" id="KW-1185">Reference proteome</keyword>
<comment type="caution">
    <text evidence="1">The sequence shown here is derived from an EMBL/GenBank/DDBJ whole genome shotgun (WGS) entry which is preliminary data.</text>
</comment>
<name>A0ACC2B4A9_DIPCM</name>
<evidence type="ECO:0000313" key="2">
    <source>
        <dbReference type="Proteomes" id="UP001162992"/>
    </source>
</evidence>
<evidence type="ECO:0000313" key="1">
    <source>
        <dbReference type="EMBL" id="KAJ7524267.1"/>
    </source>
</evidence>
<accession>A0ACC2B4A9</accession>
<dbReference type="Proteomes" id="UP001162992">
    <property type="component" value="Chromosome 18"/>
</dbReference>
<proteinExistence type="predicted"/>
<protein>
    <submittedName>
        <fullName evidence="1">Uncharacterized protein</fullName>
    </submittedName>
</protein>
<reference evidence="2" key="1">
    <citation type="journal article" date="2024" name="Proc. Natl. Acad. Sci. U.S.A.">
        <title>Extraordinary preservation of gene collinearity over three hundred million years revealed in homosporous lycophytes.</title>
        <authorList>
            <person name="Li C."/>
            <person name="Wickell D."/>
            <person name="Kuo L.Y."/>
            <person name="Chen X."/>
            <person name="Nie B."/>
            <person name="Liao X."/>
            <person name="Peng D."/>
            <person name="Ji J."/>
            <person name="Jenkins J."/>
            <person name="Williams M."/>
            <person name="Shu S."/>
            <person name="Plott C."/>
            <person name="Barry K."/>
            <person name="Rajasekar S."/>
            <person name="Grimwood J."/>
            <person name="Han X."/>
            <person name="Sun S."/>
            <person name="Hou Z."/>
            <person name="He W."/>
            <person name="Dai G."/>
            <person name="Sun C."/>
            <person name="Schmutz J."/>
            <person name="Leebens-Mack J.H."/>
            <person name="Li F.W."/>
            <person name="Wang L."/>
        </authorList>
    </citation>
    <scope>NUCLEOTIDE SEQUENCE [LARGE SCALE GENOMIC DNA]</scope>
    <source>
        <strain evidence="2">cv. PW_Plant_1</strain>
    </source>
</reference>
<gene>
    <name evidence="1" type="ORF">O6H91_18G084200</name>
</gene>
<sequence length="388" mass="43562">MDDLEIELEVMEGVYGNDYELLCRSPPCLRVLLKPRTADDISQQFVEATLVIEATEQYPAVRPTFELSNAKGLSEKRQADLMNTLKSLTSTLCDEPMLLVICEAAVDWITSMNAPEDDCCFCLFPLVMDNVHGDRRPYMKLMSCFHCFHSDCFGRWWRWLKINEYEAFCQQTSSLQDELELSEGSSGSYSVEISSKQLDSFVALCPVCRTMIHAADVAHVQEYLTTDLNGAEEEGNETVLTSSILTEEHARQARFAAELDAQQARGGIIEPRRLEVIMPGMYLTTTPIQSVLVPPVESTSSKVEACSTSGTSNSSSIETPELDPLKQVHRAPIRHHAANNKMRVGRSSARDHHSHTHATTEQDQGHQDFELRGSRKGKLWIRCGTKKK</sequence>